<evidence type="ECO:0000313" key="1">
    <source>
        <dbReference type="EMBL" id="KAK3522104.1"/>
    </source>
</evidence>
<gene>
    <name evidence="1" type="ORF">QTP70_025275</name>
</gene>
<accession>A0AAE0QIZ8</accession>
<sequence length="101" mass="11686">MKCFERVVLAHIQSSILDTLDSLQYTYRPNRSTSDAIAAALHISHLEDKDTYIRKLFIDYSSTFNTILNNFYSCAIESVLTNCITMWYGSTTMRDCKHFQS</sequence>
<organism evidence="1 2">
    <name type="scientific">Hemibagrus guttatus</name>
    <dbReference type="NCBI Taxonomy" id="175788"/>
    <lineage>
        <taxon>Eukaryota</taxon>
        <taxon>Metazoa</taxon>
        <taxon>Chordata</taxon>
        <taxon>Craniata</taxon>
        <taxon>Vertebrata</taxon>
        <taxon>Euteleostomi</taxon>
        <taxon>Actinopterygii</taxon>
        <taxon>Neopterygii</taxon>
        <taxon>Teleostei</taxon>
        <taxon>Ostariophysi</taxon>
        <taxon>Siluriformes</taxon>
        <taxon>Bagridae</taxon>
        <taxon>Hemibagrus</taxon>
    </lineage>
</organism>
<keyword evidence="2" id="KW-1185">Reference proteome</keyword>
<feature type="non-terminal residue" evidence="1">
    <location>
        <position position="101"/>
    </location>
</feature>
<dbReference type="EMBL" id="JAUCMX010000015">
    <property type="protein sequence ID" value="KAK3522104.1"/>
    <property type="molecule type" value="Genomic_DNA"/>
</dbReference>
<name>A0AAE0QIZ8_9TELE</name>
<evidence type="ECO:0000313" key="2">
    <source>
        <dbReference type="Proteomes" id="UP001274896"/>
    </source>
</evidence>
<reference evidence="1" key="1">
    <citation type="submission" date="2023-06" db="EMBL/GenBank/DDBJ databases">
        <title>Male Hemibagrus guttatus genome.</title>
        <authorList>
            <person name="Bian C."/>
        </authorList>
    </citation>
    <scope>NUCLEOTIDE SEQUENCE</scope>
    <source>
        <strain evidence="1">Male_cb2023</strain>
        <tissue evidence="1">Muscle</tissue>
    </source>
</reference>
<comment type="caution">
    <text evidence="1">The sequence shown here is derived from an EMBL/GenBank/DDBJ whole genome shotgun (WGS) entry which is preliminary data.</text>
</comment>
<protein>
    <recommendedName>
        <fullName evidence="3">Reverse transcriptase</fullName>
    </recommendedName>
</protein>
<dbReference type="AlphaFoldDB" id="A0AAE0QIZ8"/>
<evidence type="ECO:0008006" key="3">
    <source>
        <dbReference type="Google" id="ProtNLM"/>
    </source>
</evidence>
<dbReference type="Proteomes" id="UP001274896">
    <property type="component" value="Unassembled WGS sequence"/>
</dbReference>
<proteinExistence type="predicted"/>